<accession>A0A6M5YIN5</accession>
<evidence type="ECO:0000313" key="3">
    <source>
        <dbReference type="Proteomes" id="UP000503447"/>
    </source>
</evidence>
<sequence length="339" mass="35081">MPRSWAWPSPAASCASTCNTARGSPTMGGSAAAAHVQTGARAGPGGAFGSVADFEADLLSTAVARAARADVLFRPLNRDGCSTRYARIRSARVTRPRYGMQMSCAGAASWTEYTGTTLVCWSRARRSASRVGRSVTLRATGRSASASWCARNTRANAPRPSSPTSRKPWIVSPTRGARVAAGKSSPSSALQADADSFRSSFGGGVVVSGSGAPVPVALDAARAGSRNVGRSSPGGTFGGHPVAGSGVRVSVSKPGVEDFLDTIPTVSAMSASSRAARMRTITRPVGDSNCNARAKRVLVNPLGQDRECLREPARKICATSSTDVQTDRDLQPRLNSGPN</sequence>
<gene>
    <name evidence="2" type="ORF">FTUN_1421</name>
</gene>
<proteinExistence type="predicted"/>
<reference evidence="3" key="1">
    <citation type="submission" date="2020-05" db="EMBL/GenBank/DDBJ databases">
        <title>Frigoriglobus tundricola gen. nov., sp. nov., a psychrotolerant cellulolytic planctomycete of the family Gemmataceae with two divergent copies of 16S rRNA gene.</title>
        <authorList>
            <person name="Kulichevskaya I.S."/>
            <person name="Ivanova A.A."/>
            <person name="Naumoff D.G."/>
            <person name="Beletsky A.V."/>
            <person name="Rijpstra W.I.C."/>
            <person name="Sinninghe Damste J.S."/>
            <person name="Mardanov A.V."/>
            <person name="Ravin N.V."/>
            <person name="Dedysh S.N."/>
        </authorList>
    </citation>
    <scope>NUCLEOTIDE SEQUENCE [LARGE SCALE GENOMIC DNA]</scope>
    <source>
        <strain evidence="3">PL17</strain>
    </source>
</reference>
<evidence type="ECO:0000313" key="2">
    <source>
        <dbReference type="EMBL" id="QJW93907.1"/>
    </source>
</evidence>
<organism evidence="2 3">
    <name type="scientific">Frigoriglobus tundricola</name>
    <dbReference type="NCBI Taxonomy" id="2774151"/>
    <lineage>
        <taxon>Bacteria</taxon>
        <taxon>Pseudomonadati</taxon>
        <taxon>Planctomycetota</taxon>
        <taxon>Planctomycetia</taxon>
        <taxon>Gemmatales</taxon>
        <taxon>Gemmataceae</taxon>
        <taxon>Frigoriglobus</taxon>
    </lineage>
</organism>
<dbReference type="Proteomes" id="UP000503447">
    <property type="component" value="Chromosome"/>
</dbReference>
<name>A0A6M5YIN5_9BACT</name>
<feature type="region of interest" description="Disordered" evidence="1">
    <location>
        <begin position="318"/>
        <end position="339"/>
    </location>
</feature>
<evidence type="ECO:0000256" key="1">
    <source>
        <dbReference type="SAM" id="MobiDB-lite"/>
    </source>
</evidence>
<feature type="region of interest" description="Disordered" evidence="1">
    <location>
        <begin position="148"/>
        <end position="190"/>
    </location>
</feature>
<keyword evidence="3" id="KW-1185">Reference proteome</keyword>
<dbReference type="EMBL" id="CP053452">
    <property type="protein sequence ID" value="QJW93907.1"/>
    <property type="molecule type" value="Genomic_DNA"/>
</dbReference>
<dbReference type="KEGG" id="ftj:FTUN_1421"/>
<dbReference type="AlphaFoldDB" id="A0A6M5YIN5"/>
<protein>
    <submittedName>
        <fullName evidence="2">Uncharacterized protein</fullName>
    </submittedName>
</protein>